<reference evidence="1 2" key="2">
    <citation type="journal article" date="2012" name="Stand. Genomic Sci.">
        <title>Complete genome sequence of the termite hindgut bacterium Spirochaeta coccoides type strain (SPN1(T)), reclassification in the genus Sphaerochaeta as Sphaerochaeta coccoides comb. nov. and emendations of the family Spirochaetaceae and the genus Sphaerochaeta.</title>
        <authorList>
            <person name="Abt B."/>
            <person name="Han C."/>
            <person name="Scheuner C."/>
            <person name="Lu M."/>
            <person name="Lapidus A."/>
            <person name="Nolan M."/>
            <person name="Lucas S."/>
            <person name="Hammon N."/>
            <person name="Deshpande S."/>
            <person name="Cheng J.F."/>
            <person name="Tapia R."/>
            <person name="Goodwin L.A."/>
            <person name="Pitluck S."/>
            <person name="Liolios K."/>
            <person name="Pagani I."/>
            <person name="Ivanova N."/>
            <person name="Mavromatis K."/>
            <person name="Mikhailova N."/>
            <person name="Huntemann M."/>
            <person name="Pati A."/>
            <person name="Chen A."/>
            <person name="Palaniappan K."/>
            <person name="Land M."/>
            <person name="Hauser L."/>
            <person name="Brambilla E.M."/>
            <person name="Rohde M."/>
            <person name="Spring S."/>
            <person name="Gronow S."/>
            <person name="Goker M."/>
            <person name="Woyke T."/>
            <person name="Bristow J."/>
            <person name="Eisen J.A."/>
            <person name="Markowitz V."/>
            <person name="Hugenholtz P."/>
            <person name="Kyrpides N.C."/>
            <person name="Klenk H.P."/>
            <person name="Detter J.C."/>
        </authorList>
    </citation>
    <scope>NUCLEOTIDE SEQUENCE [LARGE SCALE GENOMIC DNA]</scope>
    <source>
        <strain evidence="2">ATCC BAA-1237 / DSM 17374 / SPN1</strain>
    </source>
</reference>
<dbReference type="EMBL" id="CP002659">
    <property type="protein sequence ID" value="AEC02027.1"/>
    <property type="molecule type" value="Genomic_DNA"/>
</dbReference>
<protein>
    <recommendedName>
        <fullName evidence="3">Lipoprotein</fullName>
    </recommendedName>
</protein>
<gene>
    <name evidence="1" type="ordered locus">Spico_0802</name>
</gene>
<reference evidence="2" key="1">
    <citation type="submission" date="2011-04" db="EMBL/GenBank/DDBJ databases">
        <title>The complete genome of Spirochaeta coccoides DSM 17374.</title>
        <authorList>
            <person name="Lucas S."/>
            <person name="Copeland A."/>
            <person name="Lapidus A."/>
            <person name="Bruce D."/>
            <person name="Goodwin L."/>
            <person name="Pitluck S."/>
            <person name="Peters L."/>
            <person name="Kyrpides N."/>
            <person name="Mavromatis K."/>
            <person name="Pagani I."/>
            <person name="Ivanova N."/>
            <person name="Ovchinnikova G."/>
            <person name="Lu M."/>
            <person name="Detter J.C."/>
            <person name="Tapia R."/>
            <person name="Han C."/>
            <person name="Land M."/>
            <person name="Hauser L."/>
            <person name="Markowitz V."/>
            <person name="Cheng J.-F."/>
            <person name="Hugenholtz P."/>
            <person name="Woyke T."/>
            <person name="Wu D."/>
            <person name="Spring S."/>
            <person name="Schroeder M."/>
            <person name="Brambilla E."/>
            <person name="Klenk H.-P."/>
            <person name="Eisen J.A."/>
        </authorList>
    </citation>
    <scope>NUCLEOTIDE SEQUENCE [LARGE SCALE GENOMIC DNA]</scope>
    <source>
        <strain evidence="2">ATCC BAA-1237 / DSM 17374 / SPN1</strain>
    </source>
</reference>
<organism evidence="1 2">
    <name type="scientific">Parasphaerochaeta coccoides (strain ATCC BAA-1237 / DSM 17374 / SPN1)</name>
    <name type="common">Sphaerochaeta coccoides</name>
    <dbReference type="NCBI Taxonomy" id="760011"/>
    <lineage>
        <taxon>Bacteria</taxon>
        <taxon>Pseudomonadati</taxon>
        <taxon>Spirochaetota</taxon>
        <taxon>Spirochaetia</taxon>
        <taxon>Spirochaetales</taxon>
        <taxon>Sphaerochaetaceae</taxon>
        <taxon>Parasphaerochaeta</taxon>
    </lineage>
</organism>
<sequence>MKKVGGIFLVVFSILFLAGCPGEPPVDPPVYPWAGFSRSETIDPATILGEVNELTAWYDHSIYDEQMSAPSRSVRTIDDLTEDTSDRTAEQAVVYWVLDEEDFGISAKINDILYPAHSFDELDEILVDLGVLETDTFPVNWWIGEKTDLVTGEKHQGAAMGYGVDTIGFKPAVASWDTDLTVFFNEPEYDYVRERFVDGEQVIELFFTRELPRWRESLSKYMQSFSGLWISTETGEICTSAVNYALTINSDGYAVIDKIIINSHNDLVDTPLAGTITDYIGAE</sequence>
<dbReference type="KEGG" id="scc:Spico_0802"/>
<keyword evidence="2" id="KW-1185">Reference proteome</keyword>
<evidence type="ECO:0000313" key="1">
    <source>
        <dbReference type="EMBL" id="AEC02027.1"/>
    </source>
</evidence>
<dbReference type="HOGENOM" id="CLU_983191_0_0_12"/>
<dbReference type="Proteomes" id="UP000007939">
    <property type="component" value="Chromosome"/>
</dbReference>
<dbReference type="AlphaFoldDB" id="F4GHC8"/>
<name>F4GHC8_PARC1</name>
<dbReference type="STRING" id="760011.Spico_0802"/>
<proteinExistence type="predicted"/>
<evidence type="ECO:0008006" key="3">
    <source>
        <dbReference type="Google" id="ProtNLM"/>
    </source>
</evidence>
<dbReference type="PROSITE" id="PS51257">
    <property type="entry name" value="PROKAR_LIPOPROTEIN"/>
    <property type="match status" value="1"/>
</dbReference>
<evidence type="ECO:0000313" key="2">
    <source>
        <dbReference type="Proteomes" id="UP000007939"/>
    </source>
</evidence>
<accession>F4GHC8</accession>
<dbReference type="RefSeq" id="WP_013739423.1">
    <property type="nucleotide sequence ID" value="NC_015436.1"/>
</dbReference>